<dbReference type="PANTHER" id="PTHR43685:SF2">
    <property type="entry name" value="GLYCOSYLTRANSFERASE 2-LIKE DOMAIN-CONTAINING PROTEIN"/>
    <property type="match status" value="1"/>
</dbReference>
<proteinExistence type="predicted"/>
<dbReference type="SUPFAM" id="SSF53448">
    <property type="entry name" value="Nucleotide-diphospho-sugar transferases"/>
    <property type="match status" value="1"/>
</dbReference>
<dbReference type="Pfam" id="PF00535">
    <property type="entry name" value="Glycos_transf_2"/>
    <property type="match status" value="1"/>
</dbReference>
<sequence>MIRQHPAQRELTRAGWDVDVFAADTVGDLPRDAQVREHHGNGPAELSDRVRYWLEARHRERQYGLIAFVGQGGLGFRSVQAKRAGLAFGDVPIAVILDGNSQRDREAGQRWPSGFVDVETDYIERYQFENADEQHTPDAELVEFVKRNHWAMRNGAKNTSPLPAPNSGTSQEAAPLVTLAIAHYNLGAYFPDTLATLAAQTYPNLEVIAIDDGSTDAASIETFEAMRTKYPRFTFLRQPNAGIGVTRNRCLELARGEFFIPVDADNLATPEMVATFVRAMQRNPELAAMSSYFLAFDVPAPGFVPEQFLYALRPTGGPHALASIRNVYGDANAIFRTPALRAVDGYETDRGTSCEDWEAFVKLVHAGHRLGVVPAHLFYYRHRPGGFSRSTNWFANHQRVLRQFAHAGNLPPADALAAWTTLLGFYQELERRKQAVPPRRHRAADWLRSLLRKPFEWLKRS</sequence>
<dbReference type="Gene3D" id="3.90.550.10">
    <property type="entry name" value="Spore Coat Polysaccharide Biosynthesis Protein SpsA, Chain A"/>
    <property type="match status" value="1"/>
</dbReference>
<keyword evidence="3" id="KW-1185">Reference proteome</keyword>
<dbReference type="GO" id="GO:0016740">
    <property type="term" value="F:transferase activity"/>
    <property type="evidence" value="ECO:0007669"/>
    <property type="project" value="UniProtKB-KW"/>
</dbReference>
<dbReference type="InterPro" id="IPR001173">
    <property type="entry name" value="Glyco_trans_2-like"/>
</dbReference>
<reference evidence="2 3" key="1">
    <citation type="submission" date="2018-01" db="EMBL/GenBank/DDBJ databases">
        <title>G. obscuriglobus.</title>
        <authorList>
            <person name="Franke J."/>
            <person name="Blomberg W."/>
            <person name="Selmecki A."/>
        </authorList>
    </citation>
    <scope>NUCLEOTIDE SEQUENCE [LARGE SCALE GENOMIC DNA]</scope>
    <source>
        <strain evidence="2 3">DSM 5831</strain>
    </source>
</reference>
<dbReference type="PANTHER" id="PTHR43685">
    <property type="entry name" value="GLYCOSYLTRANSFERASE"/>
    <property type="match status" value="1"/>
</dbReference>
<gene>
    <name evidence="2" type="ORF">C1280_05585</name>
</gene>
<protein>
    <submittedName>
        <fullName evidence="2">Glycosyltransferase family 2 protein</fullName>
    </submittedName>
</protein>
<dbReference type="Proteomes" id="UP000245802">
    <property type="component" value="Chromosome"/>
</dbReference>
<dbReference type="CDD" id="cd00761">
    <property type="entry name" value="Glyco_tranf_GTA_type"/>
    <property type="match status" value="1"/>
</dbReference>
<dbReference type="InterPro" id="IPR029044">
    <property type="entry name" value="Nucleotide-diphossugar_trans"/>
</dbReference>
<evidence type="ECO:0000259" key="1">
    <source>
        <dbReference type="Pfam" id="PF00535"/>
    </source>
</evidence>
<accession>A0A2Z3GYG6</accession>
<evidence type="ECO:0000313" key="2">
    <source>
        <dbReference type="EMBL" id="AWM36547.1"/>
    </source>
</evidence>
<feature type="domain" description="Glycosyltransferase 2-like" evidence="1">
    <location>
        <begin position="180"/>
        <end position="340"/>
    </location>
</feature>
<name>A0A2Z3GYG6_9BACT</name>
<dbReference type="AlphaFoldDB" id="A0A2Z3GYG6"/>
<evidence type="ECO:0000313" key="3">
    <source>
        <dbReference type="Proteomes" id="UP000245802"/>
    </source>
</evidence>
<dbReference type="KEGG" id="gog:C1280_05585"/>
<keyword evidence="2" id="KW-0808">Transferase</keyword>
<dbReference type="EMBL" id="CP025958">
    <property type="protein sequence ID" value="AWM36547.1"/>
    <property type="molecule type" value="Genomic_DNA"/>
</dbReference>
<dbReference type="InterPro" id="IPR050834">
    <property type="entry name" value="Glycosyltransf_2"/>
</dbReference>
<organism evidence="2 3">
    <name type="scientific">Gemmata obscuriglobus</name>
    <dbReference type="NCBI Taxonomy" id="114"/>
    <lineage>
        <taxon>Bacteria</taxon>
        <taxon>Pseudomonadati</taxon>
        <taxon>Planctomycetota</taxon>
        <taxon>Planctomycetia</taxon>
        <taxon>Gemmatales</taxon>
        <taxon>Gemmataceae</taxon>
        <taxon>Gemmata</taxon>
    </lineage>
</organism>